<organism evidence="1 2">
    <name type="scientific">Pipistrellus kuhlii</name>
    <name type="common">Kuhl's pipistrelle</name>
    <dbReference type="NCBI Taxonomy" id="59472"/>
    <lineage>
        <taxon>Eukaryota</taxon>
        <taxon>Metazoa</taxon>
        <taxon>Chordata</taxon>
        <taxon>Craniata</taxon>
        <taxon>Vertebrata</taxon>
        <taxon>Euteleostomi</taxon>
        <taxon>Mammalia</taxon>
        <taxon>Eutheria</taxon>
        <taxon>Laurasiatheria</taxon>
        <taxon>Chiroptera</taxon>
        <taxon>Yangochiroptera</taxon>
        <taxon>Vespertilionidae</taxon>
        <taxon>Pipistrellus</taxon>
    </lineage>
</organism>
<evidence type="ECO:0000313" key="2">
    <source>
        <dbReference type="Proteomes" id="UP000558488"/>
    </source>
</evidence>
<proteinExistence type="predicted"/>
<protein>
    <submittedName>
        <fullName evidence="1">Uncharacterized protein</fullName>
    </submittedName>
</protein>
<dbReference type="EMBL" id="JACAGB010000017">
    <property type="protein sequence ID" value="KAF6318668.1"/>
    <property type="molecule type" value="Genomic_DNA"/>
</dbReference>
<sequence>MPPRHAERGVGCCGVNWAEVPGFDPGLGPLGGDGAGTGQPRAAVGPRTPGFGAPCGEWAGPCCDRGVWVPRDLKLTPSTFPTLCHLPTIPPAQPAVATREQRSRDSRGCETQGTLGVVVSAGNILGMYPVSRKIRQCLILTFFLPKLR</sequence>
<evidence type="ECO:0000313" key="1">
    <source>
        <dbReference type="EMBL" id="KAF6318668.1"/>
    </source>
</evidence>
<reference evidence="1 2" key="1">
    <citation type="journal article" date="2020" name="Nature">
        <title>Six reference-quality genomes reveal evolution of bat adaptations.</title>
        <authorList>
            <person name="Jebb D."/>
            <person name="Huang Z."/>
            <person name="Pippel M."/>
            <person name="Hughes G.M."/>
            <person name="Lavrichenko K."/>
            <person name="Devanna P."/>
            <person name="Winkler S."/>
            <person name="Jermiin L.S."/>
            <person name="Skirmuntt E.C."/>
            <person name="Katzourakis A."/>
            <person name="Burkitt-Gray L."/>
            <person name="Ray D.A."/>
            <person name="Sullivan K.A.M."/>
            <person name="Roscito J.G."/>
            <person name="Kirilenko B.M."/>
            <person name="Davalos L.M."/>
            <person name="Corthals A.P."/>
            <person name="Power M.L."/>
            <person name="Jones G."/>
            <person name="Ransome R.D."/>
            <person name="Dechmann D.K.N."/>
            <person name="Locatelli A.G."/>
            <person name="Puechmaille S.J."/>
            <person name="Fedrigo O."/>
            <person name="Jarvis E.D."/>
            <person name="Hiller M."/>
            <person name="Vernes S.C."/>
            <person name="Myers E.W."/>
            <person name="Teeling E.C."/>
        </authorList>
    </citation>
    <scope>NUCLEOTIDE SEQUENCE [LARGE SCALE GENOMIC DNA]</scope>
    <source>
        <strain evidence="1">MPipKuh1</strain>
        <tissue evidence="1">Flight muscle</tissue>
    </source>
</reference>
<accession>A0A7J7V0S0</accession>
<dbReference type="Proteomes" id="UP000558488">
    <property type="component" value="Unassembled WGS sequence"/>
</dbReference>
<dbReference type="AlphaFoldDB" id="A0A7J7V0S0"/>
<comment type="caution">
    <text evidence="1">The sequence shown here is derived from an EMBL/GenBank/DDBJ whole genome shotgun (WGS) entry which is preliminary data.</text>
</comment>
<name>A0A7J7V0S0_PIPKU</name>
<keyword evidence="2" id="KW-1185">Reference proteome</keyword>
<gene>
    <name evidence="1" type="ORF">mPipKuh1_008652</name>
</gene>